<sequence>MAQQSMASYPPPSLSTPQSYPYAMTPGAYDPSSPLYSQYLLGHQQDYHQFRHNLLYWPQYIYMPEQADATQPHMLHHSPWAVPAPTRPTSDNYQQYEQARLQQLQQQQQQRLVRFYEQQRQQHERVQQVQQQLREAEQQTNNQNQREEQSEEQTGQTEQTGGEQQQQSPVAPPQVPSQSLANATAFFGTNTLSPELMSPLSSTAAPYNEPNGQQNGLQQLGSDRLQQQALQVQQAQQAQGAAPTTPGRPRFSAHPARDSSCNKANNNNNRSTKFLSSHLNSINYYSRIGRQ</sequence>
<feature type="compositionally biased region" description="Low complexity" evidence="1">
    <location>
        <begin position="127"/>
        <end position="144"/>
    </location>
</feature>
<keyword evidence="3" id="KW-1185">Reference proteome</keyword>
<dbReference type="Proteomes" id="UP001642482">
    <property type="component" value="Unassembled WGS sequence"/>
</dbReference>
<proteinExistence type="predicted"/>
<feature type="compositionally biased region" description="Low complexity" evidence="1">
    <location>
        <begin position="152"/>
        <end position="169"/>
    </location>
</feature>
<name>A0ABP0BSV2_9PEZI</name>
<feature type="region of interest" description="Disordered" evidence="1">
    <location>
        <begin position="127"/>
        <end position="177"/>
    </location>
</feature>
<evidence type="ECO:0000313" key="2">
    <source>
        <dbReference type="EMBL" id="CAK7222730.1"/>
    </source>
</evidence>
<protein>
    <submittedName>
        <fullName evidence="2">Uncharacterized protein</fullName>
    </submittedName>
</protein>
<accession>A0ABP0BSV2</accession>
<feature type="compositionally biased region" description="Polar residues" evidence="1">
    <location>
        <begin position="259"/>
        <end position="274"/>
    </location>
</feature>
<feature type="region of interest" description="Disordered" evidence="1">
    <location>
        <begin position="197"/>
        <end position="274"/>
    </location>
</feature>
<comment type="caution">
    <text evidence="2">The sequence shown here is derived from an EMBL/GenBank/DDBJ whole genome shotgun (WGS) entry which is preliminary data.</text>
</comment>
<evidence type="ECO:0000256" key="1">
    <source>
        <dbReference type="SAM" id="MobiDB-lite"/>
    </source>
</evidence>
<dbReference type="EMBL" id="CAWUHD010000046">
    <property type="protein sequence ID" value="CAK7222730.1"/>
    <property type="molecule type" value="Genomic_DNA"/>
</dbReference>
<feature type="compositionally biased region" description="Low complexity" evidence="1">
    <location>
        <begin position="211"/>
        <end position="242"/>
    </location>
</feature>
<reference evidence="2 3" key="1">
    <citation type="submission" date="2024-01" db="EMBL/GenBank/DDBJ databases">
        <authorList>
            <person name="Allen C."/>
            <person name="Tagirdzhanova G."/>
        </authorList>
    </citation>
    <scope>NUCLEOTIDE SEQUENCE [LARGE SCALE GENOMIC DNA]</scope>
</reference>
<evidence type="ECO:0000313" key="3">
    <source>
        <dbReference type="Proteomes" id="UP001642482"/>
    </source>
</evidence>
<gene>
    <name evidence="2" type="ORF">SEUCBS140593_004997</name>
</gene>
<organism evidence="2 3">
    <name type="scientific">Sporothrix eucalyptigena</name>
    <dbReference type="NCBI Taxonomy" id="1812306"/>
    <lineage>
        <taxon>Eukaryota</taxon>
        <taxon>Fungi</taxon>
        <taxon>Dikarya</taxon>
        <taxon>Ascomycota</taxon>
        <taxon>Pezizomycotina</taxon>
        <taxon>Sordariomycetes</taxon>
        <taxon>Sordariomycetidae</taxon>
        <taxon>Ophiostomatales</taxon>
        <taxon>Ophiostomataceae</taxon>
        <taxon>Sporothrix</taxon>
    </lineage>
</organism>